<dbReference type="AlphaFoldDB" id="A0A559MCP1"/>
<keyword evidence="4" id="KW-1185">Reference proteome</keyword>
<sequence>MPPARQNGHRRQISTESSRERPSRLEGIRTGVNHMFSGRSRVATPRSDTPESPKTPRLALALGNFSSTRLVIPYLTRSNTNTNPSQSTTRHDPHSPISTRPITAHSLRQQTTILPTSSVPPHVRHNSQSGRRFVGVDPAELHLANLAESGRRRRRNKAQREPRCAPKIKNRKIRAKILSCFISGLFLTLVLTVYLALALSNHNESQEFHVLLILIILITTIFFCHALIRLCMLVLHPPADDTQELPSMVGPGGFANPVAPIRVALARDEEAAGIESEATKLPPPAYGLWRESVRVDPNRIYWQRNEAAALERQNSIGRGEGRPLTANRPPSYISENGIDYVVEAEPRSIAPTVEVPLPIHPSERGRWPMP</sequence>
<feature type="compositionally biased region" description="Basic and acidic residues" evidence="1">
    <location>
        <begin position="17"/>
        <end position="27"/>
    </location>
</feature>
<dbReference type="Proteomes" id="UP000315522">
    <property type="component" value="Unassembled WGS sequence"/>
</dbReference>
<feature type="transmembrane region" description="Helical" evidence="2">
    <location>
        <begin position="208"/>
        <end position="228"/>
    </location>
</feature>
<name>A0A559MCP1_9HELO</name>
<gene>
    <name evidence="3" type="ORF">LAWI1_G001370</name>
</gene>
<protein>
    <submittedName>
        <fullName evidence="3">Uncharacterized protein</fullName>
    </submittedName>
</protein>
<evidence type="ECO:0000256" key="2">
    <source>
        <dbReference type="SAM" id="Phobius"/>
    </source>
</evidence>
<evidence type="ECO:0000313" key="4">
    <source>
        <dbReference type="Proteomes" id="UP000315522"/>
    </source>
</evidence>
<dbReference type="EMBL" id="QGML01000771">
    <property type="protein sequence ID" value="TVY90718.1"/>
    <property type="molecule type" value="Genomic_DNA"/>
</dbReference>
<keyword evidence="2" id="KW-1133">Transmembrane helix</keyword>
<reference evidence="3 4" key="1">
    <citation type="submission" date="2018-05" db="EMBL/GenBank/DDBJ databases">
        <title>Genome sequencing and assembly of the regulated plant pathogen Lachnellula willkommii and related sister species for the development of diagnostic species identification markers.</title>
        <authorList>
            <person name="Giroux E."/>
            <person name="Bilodeau G."/>
        </authorList>
    </citation>
    <scope>NUCLEOTIDE SEQUENCE [LARGE SCALE GENOMIC DNA]</scope>
    <source>
        <strain evidence="3 4">CBS 172.35</strain>
    </source>
</reference>
<organism evidence="3 4">
    <name type="scientific">Lachnellula willkommii</name>
    <dbReference type="NCBI Taxonomy" id="215461"/>
    <lineage>
        <taxon>Eukaryota</taxon>
        <taxon>Fungi</taxon>
        <taxon>Dikarya</taxon>
        <taxon>Ascomycota</taxon>
        <taxon>Pezizomycotina</taxon>
        <taxon>Leotiomycetes</taxon>
        <taxon>Helotiales</taxon>
        <taxon>Lachnaceae</taxon>
        <taxon>Lachnellula</taxon>
    </lineage>
</organism>
<keyword evidence="2" id="KW-0472">Membrane</keyword>
<keyword evidence="2" id="KW-0812">Transmembrane</keyword>
<feature type="region of interest" description="Disordered" evidence="1">
    <location>
        <begin position="76"/>
        <end position="99"/>
    </location>
</feature>
<feature type="compositionally biased region" description="Low complexity" evidence="1">
    <location>
        <begin position="76"/>
        <end position="88"/>
    </location>
</feature>
<evidence type="ECO:0000256" key="1">
    <source>
        <dbReference type="SAM" id="MobiDB-lite"/>
    </source>
</evidence>
<feature type="transmembrane region" description="Helical" evidence="2">
    <location>
        <begin position="177"/>
        <end position="196"/>
    </location>
</feature>
<feature type="region of interest" description="Disordered" evidence="1">
    <location>
        <begin position="1"/>
        <end position="57"/>
    </location>
</feature>
<evidence type="ECO:0000313" key="3">
    <source>
        <dbReference type="EMBL" id="TVY90718.1"/>
    </source>
</evidence>
<accession>A0A559MCP1</accession>
<comment type="caution">
    <text evidence="3">The sequence shown here is derived from an EMBL/GenBank/DDBJ whole genome shotgun (WGS) entry which is preliminary data.</text>
</comment>
<proteinExistence type="predicted"/>